<keyword evidence="3" id="KW-0238">DNA-binding</keyword>
<dbReference type="GO" id="GO:0045944">
    <property type="term" value="P:positive regulation of transcription by RNA polymerase II"/>
    <property type="evidence" value="ECO:0007669"/>
    <property type="project" value="InterPro"/>
</dbReference>
<dbReference type="InterPro" id="IPR002100">
    <property type="entry name" value="TF_MADSbox"/>
</dbReference>
<evidence type="ECO:0000313" key="8">
    <source>
        <dbReference type="Proteomes" id="UP000652761"/>
    </source>
</evidence>
<dbReference type="SUPFAM" id="SSF55455">
    <property type="entry name" value="SRF-like"/>
    <property type="match status" value="1"/>
</dbReference>
<feature type="domain" description="MADS-box" evidence="6">
    <location>
        <begin position="9"/>
        <end position="69"/>
    </location>
</feature>
<evidence type="ECO:0000256" key="1">
    <source>
        <dbReference type="ARBA" id="ARBA00004123"/>
    </source>
</evidence>
<comment type="subcellular location">
    <subcellularLocation>
        <location evidence="1">Nucleus</location>
    </subcellularLocation>
</comment>
<evidence type="ECO:0000313" key="7">
    <source>
        <dbReference type="EMBL" id="MQM22085.1"/>
    </source>
</evidence>
<dbReference type="Pfam" id="PF00319">
    <property type="entry name" value="SRF-TF"/>
    <property type="match status" value="1"/>
</dbReference>
<accession>A0A843XT98</accession>
<dbReference type="OrthoDB" id="1390705at2759"/>
<dbReference type="GO" id="GO:0000978">
    <property type="term" value="F:RNA polymerase II cis-regulatory region sequence-specific DNA binding"/>
    <property type="evidence" value="ECO:0007669"/>
    <property type="project" value="TreeGrafter"/>
</dbReference>
<comment type="caution">
    <text evidence="7">The sequence shown here is derived from an EMBL/GenBank/DDBJ whole genome shotgun (WGS) entry which is preliminary data.</text>
</comment>
<gene>
    <name evidence="7" type="ORF">Taro_055131</name>
</gene>
<evidence type="ECO:0000256" key="4">
    <source>
        <dbReference type="ARBA" id="ARBA00023163"/>
    </source>
</evidence>
<dbReference type="InterPro" id="IPR036879">
    <property type="entry name" value="TF_MADSbox_sf"/>
</dbReference>
<keyword evidence="4" id="KW-0804">Transcription</keyword>
<dbReference type="GO" id="GO:0000981">
    <property type="term" value="F:DNA-binding transcription factor activity, RNA polymerase II-specific"/>
    <property type="evidence" value="ECO:0007669"/>
    <property type="project" value="TreeGrafter"/>
</dbReference>
<evidence type="ECO:0000256" key="5">
    <source>
        <dbReference type="ARBA" id="ARBA00023242"/>
    </source>
</evidence>
<dbReference type="Gene3D" id="3.40.1810.10">
    <property type="entry name" value="Transcription factor, MADS-box"/>
    <property type="match status" value="1"/>
</dbReference>
<organism evidence="7 8">
    <name type="scientific">Colocasia esculenta</name>
    <name type="common">Wild taro</name>
    <name type="synonym">Arum esculentum</name>
    <dbReference type="NCBI Taxonomy" id="4460"/>
    <lineage>
        <taxon>Eukaryota</taxon>
        <taxon>Viridiplantae</taxon>
        <taxon>Streptophyta</taxon>
        <taxon>Embryophyta</taxon>
        <taxon>Tracheophyta</taxon>
        <taxon>Spermatophyta</taxon>
        <taxon>Magnoliopsida</taxon>
        <taxon>Liliopsida</taxon>
        <taxon>Araceae</taxon>
        <taxon>Aroideae</taxon>
        <taxon>Colocasieae</taxon>
        <taxon>Colocasia</taxon>
    </lineage>
</organism>
<dbReference type="SMART" id="SM00432">
    <property type="entry name" value="MADS"/>
    <property type="match status" value="1"/>
</dbReference>
<keyword evidence="8" id="KW-1185">Reference proteome</keyword>
<keyword evidence="2" id="KW-0805">Transcription regulation</keyword>
<sequence>MQWRTGAGMGRRKIEIKRIENSEARHVTFSKRRSGLFKKLGELCIHCGAEVVTIVYSPGGKVHVFASPDEDSILARFLQEVPPLPADPRVQVERAARVASLRAMCAEVQAVVDAEKAGRRRWEARLDGMGTEELQRLRASVVEIRKAVVKSMEKKAAVPAGLPSTYIWASLLVLLLAPVHSSFLGTRTSFSLASDEGK</sequence>
<dbReference type="EMBL" id="NMUH01012116">
    <property type="protein sequence ID" value="MQM22085.1"/>
    <property type="molecule type" value="Genomic_DNA"/>
</dbReference>
<dbReference type="InterPro" id="IPR033896">
    <property type="entry name" value="MEF2-like_N"/>
</dbReference>
<dbReference type="AlphaFoldDB" id="A0A843XT98"/>
<evidence type="ECO:0000256" key="3">
    <source>
        <dbReference type="ARBA" id="ARBA00023125"/>
    </source>
</evidence>
<keyword evidence="5" id="KW-0539">Nucleus</keyword>
<reference evidence="7" key="1">
    <citation type="submission" date="2017-07" db="EMBL/GenBank/DDBJ databases">
        <title>Taro Niue Genome Assembly and Annotation.</title>
        <authorList>
            <person name="Atibalentja N."/>
            <person name="Keating K."/>
            <person name="Fields C.J."/>
        </authorList>
    </citation>
    <scope>NUCLEOTIDE SEQUENCE</scope>
    <source>
        <strain evidence="7">Niue_2</strain>
        <tissue evidence="7">Leaf</tissue>
    </source>
</reference>
<evidence type="ECO:0000256" key="2">
    <source>
        <dbReference type="ARBA" id="ARBA00023015"/>
    </source>
</evidence>
<dbReference type="PANTHER" id="PTHR11945">
    <property type="entry name" value="MADS BOX PROTEIN"/>
    <property type="match status" value="1"/>
</dbReference>
<dbReference type="PRINTS" id="PR00404">
    <property type="entry name" value="MADSDOMAIN"/>
</dbReference>
<dbReference type="GO" id="GO:0046983">
    <property type="term" value="F:protein dimerization activity"/>
    <property type="evidence" value="ECO:0007669"/>
    <property type="project" value="InterPro"/>
</dbReference>
<protein>
    <recommendedName>
        <fullName evidence="6">MADS-box domain-containing protein</fullName>
    </recommendedName>
</protein>
<dbReference type="Proteomes" id="UP000652761">
    <property type="component" value="Unassembled WGS sequence"/>
</dbReference>
<evidence type="ECO:0000259" key="6">
    <source>
        <dbReference type="PROSITE" id="PS50066"/>
    </source>
</evidence>
<name>A0A843XT98_COLES</name>
<dbReference type="PANTHER" id="PTHR11945:SF629">
    <property type="entry name" value="OS02G0164450 PROTEIN"/>
    <property type="match status" value="1"/>
</dbReference>
<proteinExistence type="predicted"/>
<dbReference type="PROSITE" id="PS50066">
    <property type="entry name" value="MADS_BOX_2"/>
    <property type="match status" value="1"/>
</dbReference>
<dbReference type="GO" id="GO:0005634">
    <property type="term" value="C:nucleus"/>
    <property type="evidence" value="ECO:0007669"/>
    <property type="project" value="UniProtKB-SubCell"/>
</dbReference>
<dbReference type="CDD" id="cd00265">
    <property type="entry name" value="MADS_MEF2_like"/>
    <property type="match status" value="1"/>
</dbReference>